<dbReference type="RefSeq" id="WP_186912526.1">
    <property type="nucleotide sequence ID" value="NZ_JACOFV010000009.1"/>
</dbReference>
<reference evidence="1" key="1">
    <citation type="submission" date="2020-08" db="EMBL/GenBank/DDBJ databases">
        <title>Novel species isolated from subtropical streams in China.</title>
        <authorList>
            <person name="Lu H."/>
        </authorList>
    </citation>
    <scope>NUCLEOTIDE SEQUENCE</scope>
    <source>
        <strain evidence="1">KACC 12607</strain>
    </source>
</reference>
<dbReference type="EMBL" id="JACOFV010000009">
    <property type="protein sequence ID" value="MBC3862606.1"/>
    <property type="molecule type" value="Genomic_DNA"/>
</dbReference>
<protein>
    <submittedName>
        <fullName evidence="1">DUF1176 domain-containing protein</fullName>
    </submittedName>
</protein>
<dbReference type="InterPro" id="IPR009560">
    <property type="entry name" value="DUF1176"/>
</dbReference>
<dbReference type="Pfam" id="PF06674">
    <property type="entry name" value="DUF1176"/>
    <property type="match status" value="1"/>
</dbReference>
<proteinExistence type="predicted"/>
<accession>A0A923HEK9</accession>
<gene>
    <name evidence="1" type="ORF">H8K32_10880</name>
</gene>
<evidence type="ECO:0000313" key="1">
    <source>
        <dbReference type="EMBL" id="MBC3862606.1"/>
    </source>
</evidence>
<keyword evidence="2" id="KW-1185">Reference proteome</keyword>
<sequence>MSTASLAAEPQGVSFSHNDWELACDNTRTCRAAGYNADGDDMAVSVLLTRQAGPSQAVIATLKIGEYGDNEALQKLPSKFKVSMRVNQQVLGTLNIDKSNLETRLNQQQTDALITALHQDSEIVWSTGKTSWKLSDKGAAAVLLKMDEFQKRIGTTGALYKKGTLTEDKVAPAIATPIVLAAPVLANKPDDTKLLKIKALQAALLASIKEDDCSDITEKRFKEDSLSINRLSSHSVLISTTCWMAAYNQGVAYWVVDDKAPYSAELLTTDASDYADGKISFAQKGRGLGDCWSSGTWTWDGKKFVPTSASTSGMCKLVAPGGAWDLPTLVTEVRKAGH</sequence>
<dbReference type="AlphaFoldDB" id="A0A923HEK9"/>
<comment type="caution">
    <text evidence="1">The sequence shown here is derived from an EMBL/GenBank/DDBJ whole genome shotgun (WGS) entry which is preliminary data.</text>
</comment>
<evidence type="ECO:0000313" key="2">
    <source>
        <dbReference type="Proteomes" id="UP000634011"/>
    </source>
</evidence>
<name>A0A923HEK9_9BURK</name>
<organism evidence="1 2">
    <name type="scientific">Undibacterium jejuense</name>
    <dbReference type="NCBI Taxonomy" id="1344949"/>
    <lineage>
        <taxon>Bacteria</taxon>
        <taxon>Pseudomonadati</taxon>
        <taxon>Pseudomonadota</taxon>
        <taxon>Betaproteobacteria</taxon>
        <taxon>Burkholderiales</taxon>
        <taxon>Oxalobacteraceae</taxon>
        <taxon>Undibacterium</taxon>
    </lineage>
</organism>
<dbReference type="Proteomes" id="UP000634011">
    <property type="component" value="Unassembled WGS sequence"/>
</dbReference>